<evidence type="ECO:0000256" key="7">
    <source>
        <dbReference type="PIRSR" id="PIRSR016020-2"/>
    </source>
</evidence>
<keyword evidence="4 5" id="KW-0413">Isomerase</keyword>
<feature type="active site" evidence="6">
    <location>
        <position position="159"/>
    </location>
</feature>
<feature type="binding site" evidence="7">
    <location>
        <position position="89"/>
    </location>
    <ligand>
        <name>substrate</name>
    </ligand>
</feature>
<dbReference type="InterPro" id="IPR025532">
    <property type="entry name" value="G6P_1-epimerase"/>
</dbReference>
<dbReference type="EMBL" id="KN881630">
    <property type="protein sequence ID" value="KIY52740.1"/>
    <property type="molecule type" value="Genomic_DNA"/>
</dbReference>
<dbReference type="InterPro" id="IPR011013">
    <property type="entry name" value="Gal_mutarotase_sf_dom"/>
</dbReference>
<dbReference type="CDD" id="cd09020">
    <property type="entry name" value="D-hex-6-P-epi_like"/>
    <property type="match status" value="1"/>
</dbReference>
<evidence type="ECO:0000256" key="4">
    <source>
        <dbReference type="ARBA" id="ARBA00023235"/>
    </source>
</evidence>
<dbReference type="GO" id="GO:0030246">
    <property type="term" value="F:carbohydrate binding"/>
    <property type="evidence" value="ECO:0007669"/>
    <property type="project" value="UniProtKB-UniRule"/>
</dbReference>
<dbReference type="GO" id="GO:0047938">
    <property type="term" value="F:glucose-6-phosphate 1-epimerase activity"/>
    <property type="evidence" value="ECO:0007669"/>
    <property type="project" value="UniProtKB-UniRule"/>
</dbReference>
<organism evidence="8 9">
    <name type="scientific">Fistulina hepatica ATCC 64428</name>
    <dbReference type="NCBI Taxonomy" id="1128425"/>
    <lineage>
        <taxon>Eukaryota</taxon>
        <taxon>Fungi</taxon>
        <taxon>Dikarya</taxon>
        <taxon>Basidiomycota</taxon>
        <taxon>Agaricomycotina</taxon>
        <taxon>Agaricomycetes</taxon>
        <taxon>Agaricomycetidae</taxon>
        <taxon>Agaricales</taxon>
        <taxon>Fistulinaceae</taxon>
        <taxon>Fistulina</taxon>
    </lineage>
</organism>
<proteinExistence type="inferred from homology"/>
<dbReference type="PIRSF" id="PIRSF016020">
    <property type="entry name" value="PHexose_mutarotase"/>
    <property type="match status" value="1"/>
</dbReference>
<dbReference type="AlphaFoldDB" id="A0A0D7ALL2"/>
<comment type="catalytic activity">
    <reaction evidence="1">
        <text>alpha-D-glucose 6-phosphate = beta-D-glucose 6-phosphate</text>
        <dbReference type="Rhea" id="RHEA:16249"/>
        <dbReference type="ChEBI" id="CHEBI:58225"/>
        <dbReference type="ChEBI" id="CHEBI:58247"/>
        <dbReference type="EC" id="5.1.3.15"/>
    </reaction>
</comment>
<accession>A0A0D7ALL2</accession>
<evidence type="ECO:0000313" key="9">
    <source>
        <dbReference type="Proteomes" id="UP000054144"/>
    </source>
</evidence>
<feature type="active site" evidence="6">
    <location>
        <position position="263"/>
    </location>
</feature>
<dbReference type="EC" id="5.1.3.15" evidence="3 5"/>
<dbReference type="GO" id="GO:0005975">
    <property type="term" value="P:carbohydrate metabolic process"/>
    <property type="evidence" value="ECO:0007669"/>
    <property type="project" value="InterPro"/>
</dbReference>
<dbReference type="PANTHER" id="PTHR11122">
    <property type="entry name" value="APOSPORY-ASSOCIATED PROTEIN C-RELATED"/>
    <property type="match status" value="1"/>
</dbReference>
<keyword evidence="9" id="KW-1185">Reference proteome</keyword>
<comment type="function">
    <text evidence="5">Catalyzes the interconversion between the alpha and beta anomers from at least three hexose 6-phosphate sugars (Glc6P, Gal6P, and Man6P).</text>
</comment>
<protein>
    <recommendedName>
        <fullName evidence="3 5">Glucose-6-phosphate 1-epimerase</fullName>
        <ecNumber evidence="3 5">5.1.3.15</ecNumber>
    </recommendedName>
</protein>
<dbReference type="InterPro" id="IPR014718">
    <property type="entry name" value="GH-type_carb-bd"/>
</dbReference>
<feature type="binding site" evidence="7">
    <location>
        <position position="84"/>
    </location>
    <ligand>
        <name>substrate</name>
    </ligand>
</feature>
<dbReference type="InterPro" id="IPR008183">
    <property type="entry name" value="Aldose_1/G6P_1-epimerase"/>
</dbReference>
<evidence type="ECO:0000256" key="6">
    <source>
        <dbReference type="PIRSR" id="PIRSR016020-1"/>
    </source>
</evidence>
<dbReference type="SUPFAM" id="SSF74650">
    <property type="entry name" value="Galactose mutarotase-like"/>
    <property type="match status" value="1"/>
</dbReference>
<dbReference type="Pfam" id="PF01263">
    <property type="entry name" value="Aldose_epim"/>
    <property type="match status" value="1"/>
</dbReference>
<sequence length="290" mass="32432">MQVEQLQDRLVVKHPKGSSTEILLYGATVLSWKSGSPKDHTPVERLFVSSTASLDGSKPVRGGIPVVFPCFGSPSHPDHMKLGQHGFARNSVWKYDGYTETPDFVTVRLTLESTPAIHTLWPKSFHLTYVVELGEHTLSTDLHVKNTSAAPFDFQALFHNYIRAPAKEVTVSPLQNITYYDKNEPKEERRLKLQSKNAVDVLNPSDAVYENAGQHYTVAWRGNVLDITTHNLKDVTVWNAGEKAGAKIVDMEPGGWDRYICVEPGYVRGFYRLGVGETWVGHQTISVKTI</sequence>
<comment type="similarity">
    <text evidence="2 5">Belongs to the glucose-6-phosphate 1-epimerase family.</text>
</comment>
<evidence type="ECO:0000313" key="8">
    <source>
        <dbReference type="EMBL" id="KIY52740.1"/>
    </source>
</evidence>
<dbReference type="Gene3D" id="2.70.98.10">
    <property type="match status" value="1"/>
</dbReference>
<evidence type="ECO:0000256" key="1">
    <source>
        <dbReference type="ARBA" id="ARBA00001096"/>
    </source>
</evidence>
<dbReference type="PANTHER" id="PTHR11122:SF13">
    <property type="entry name" value="GLUCOSE-6-PHOSPHATE 1-EPIMERASE"/>
    <property type="match status" value="1"/>
</dbReference>
<dbReference type="Proteomes" id="UP000054144">
    <property type="component" value="Unassembled WGS sequence"/>
</dbReference>
<gene>
    <name evidence="8" type="ORF">FISHEDRAFT_63693</name>
</gene>
<feature type="binding site" evidence="7">
    <location>
        <position position="61"/>
    </location>
    <ligand>
        <name>substrate</name>
    </ligand>
</feature>
<dbReference type="OrthoDB" id="1659429at2759"/>
<reference evidence="8 9" key="1">
    <citation type="journal article" date="2015" name="Fungal Genet. Biol.">
        <title>Evolution of novel wood decay mechanisms in Agaricales revealed by the genome sequences of Fistulina hepatica and Cylindrobasidium torrendii.</title>
        <authorList>
            <person name="Floudas D."/>
            <person name="Held B.W."/>
            <person name="Riley R."/>
            <person name="Nagy L.G."/>
            <person name="Koehler G."/>
            <person name="Ransdell A.S."/>
            <person name="Younus H."/>
            <person name="Chow J."/>
            <person name="Chiniquy J."/>
            <person name="Lipzen A."/>
            <person name="Tritt A."/>
            <person name="Sun H."/>
            <person name="Haridas S."/>
            <person name="LaButti K."/>
            <person name="Ohm R.A."/>
            <person name="Kues U."/>
            <person name="Blanchette R.A."/>
            <person name="Grigoriev I.V."/>
            <person name="Minto R.E."/>
            <person name="Hibbett D.S."/>
        </authorList>
    </citation>
    <scope>NUCLEOTIDE SEQUENCE [LARGE SCALE GENOMIC DNA]</scope>
    <source>
        <strain evidence="8 9">ATCC 64428</strain>
    </source>
</reference>
<evidence type="ECO:0000256" key="2">
    <source>
        <dbReference type="ARBA" id="ARBA00005866"/>
    </source>
</evidence>
<dbReference type="GO" id="GO:0005737">
    <property type="term" value="C:cytoplasm"/>
    <property type="evidence" value="ECO:0007669"/>
    <property type="project" value="TreeGrafter"/>
</dbReference>
<name>A0A0D7ALL2_9AGAR</name>
<evidence type="ECO:0000256" key="3">
    <source>
        <dbReference type="ARBA" id="ARBA00012083"/>
    </source>
</evidence>
<evidence type="ECO:0000256" key="5">
    <source>
        <dbReference type="PIRNR" id="PIRNR016020"/>
    </source>
</evidence>